<reference evidence="8 9" key="1">
    <citation type="journal article" date="2013" name="Int. J. Syst. Evol. Microbiol.">
        <title>Azospirillum humicireducens sp. nov., a nitrogen-fixing bacterium isolated from a microbial fuel cell.</title>
        <authorList>
            <person name="Zhou S."/>
            <person name="Han L."/>
            <person name="Wang Y."/>
            <person name="Yang G."/>
            <person name="Zhuang L."/>
            <person name="Hu P."/>
        </authorList>
    </citation>
    <scope>NUCLEOTIDE SEQUENCE [LARGE SCALE GENOMIC DNA]</scope>
    <source>
        <strain evidence="8 9">SgZ-5</strain>
    </source>
</reference>
<keyword evidence="5" id="KW-1133">Transmembrane helix</keyword>
<dbReference type="OrthoDB" id="3378718at2"/>
<keyword evidence="5" id="KW-0812">Transmembrane</keyword>
<dbReference type="SMART" id="SM00283">
    <property type="entry name" value="MA"/>
    <property type="match status" value="1"/>
</dbReference>
<dbReference type="GO" id="GO:0016020">
    <property type="term" value="C:membrane"/>
    <property type="evidence" value="ECO:0007669"/>
    <property type="project" value="InterPro"/>
</dbReference>
<dbReference type="PANTHER" id="PTHR32089">
    <property type="entry name" value="METHYL-ACCEPTING CHEMOTAXIS PROTEIN MCPB"/>
    <property type="match status" value="1"/>
</dbReference>
<proteinExistence type="inferred from homology"/>
<dbReference type="Proteomes" id="UP000077405">
    <property type="component" value="Chromosome"/>
</dbReference>
<gene>
    <name evidence="8" type="ORF">A6A40_02610</name>
</gene>
<dbReference type="Gene3D" id="6.10.340.10">
    <property type="match status" value="1"/>
</dbReference>
<dbReference type="PROSITE" id="PS50885">
    <property type="entry name" value="HAMP"/>
    <property type="match status" value="1"/>
</dbReference>
<sequence>MSVLTLSRKLSLLPLSFALALLIVGGVGISALWVVERANDQVLTTGEALANHQTGDMMHDALRADVLAALLVGPDGTETDREEVRKELKDHAETFREVLNANRRLVLSPAIGSGLTELRGPMEEYIRGAERLVDLALRDVVKAKAELPAFLELFHQLEDRNDALSTMIRAENQSNSSASDSSTIAAYVLIGTVTALAITGSAIMALAISRSIARPLDRAADGIAGIGQGRRDIALHHPVDDAIGRVTAAVMLMQSQAADLDRRRAEEEERQARDLCKLATLGEATDRFTHQTETILRGLGATSEQLQSTAGTMSEDAGRAADEIGDLRGHADTATRIVRDAAAGADGLGGLIDEVGRHSGQATRMTADAVRQTGEAAHRVRDLADASRRIGDVVGLINSIASQTNLLALNATIEAARAGEAGKGFAVVANEVKTLAGQTARATEDIQSQIAGIQAIVDDAVHAMEGVSSTVEAVRDSGAAIADSVSRQSDAARGILRAMNDGSGAVTAISGKLAGVHDTIVGTDRTAGELAAVATELRREMERLRTEVDSYILSVRTA</sequence>
<feature type="coiled-coil region" evidence="4">
    <location>
        <begin position="527"/>
        <end position="554"/>
    </location>
</feature>
<dbReference type="Pfam" id="PF00015">
    <property type="entry name" value="MCPsignal"/>
    <property type="match status" value="1"/>
</dbReference>
<feature type="transmembrane region" description="Helical" evidence="5">
    <location>
        <begin position="12"/>
        <end position="35"/>
    </location>
</feature>
<dbReference type="KEGG" id="ahu:A6A40_02610"/>
<dbReference type="RefSeq" id="WP_082860699.1">
    <property type="nucleotide sequence ID" value="NZ_CP015285.1"/>
</dbReference>
<evidence type="ECO:0000259" key="7">
    <source>
        <dbReference type="PROSITE" id="PS50885"/>
    </source>
</evidence>
<evidence type="ECO:0000313" key="8">
    <source>
        <dbReference type="EMBL" id="ANC90883.2"/>
    </source>
</evidence>
<dbReference type="PRINTS" id="PR00260">
    <property type="entry name" value="CHEMTRNSDUCR"/>
</dbReference>
<evidence type="ECO:0000259" key="6">
    <source>
        <dbReference type="PROSITE" id="PS50111"/>
    </source>
</evidence>
<protein>
    <recommendedName>
        <fullName evidence="10">Methyl-accepting chemotaxis protein</fullName>
    </recommendedName>
</protein>
<feature type="transmembrane region" description="Helical" evidence="5">
    <location>
        <begin position="184"/>
        <end position="208"/>
    </location>
</feature>
<dbReference type="InterPro" id="IPR003660">
    <property type="entry name" value="HAMP_dom"/>
</dbReference>
<name>A0A160JDR2_9PROT</name>
<dbReference type="AlphaFoldDB" id="A0A160JDR2"/>
<dbReference type="STRING" id="1226968.A6A40_02610"/>
<keyword evidence="9" id="KW-1185">Reference proteome</keyword>
<feature type="domain" description="Methyl-accepting transducer" evidence="6">
    <location>
        <begin position="295"/>
        <end position="545"/>
    </location>
</feature>
<evidence type="ECO:0000256" key="3">
    <source>
        <dbReference type="PROSITE-ProRule" id="PRU00284"/>
    </source>
</evidence>
<dbReference type="GO" id="GO:0007165">
    <property type="term" value="P:signal transduction"/>
    <property type="evidence" value="ECO:0007669"/>
    <property type="project" value="UniProtKB-KW"/>
</dbReference>
<dbReference type="SUPFAM" id="SSF58104">
    <property type="entry name" value="Methyl-accepting chemotaxis protein (MCP) signaling domain"/>
    <property type="match status" value="1"/>
</dbReference>
<comment type="similarity">
    <text evidence="2">Belongs to the methyl-accepting chemotaxis (MCP) protein family.</text>
</comment>
<dbReference type="GO" id="GO:0004888">
    <property type="term" value="F:transmembrane signaling receptor activity"/>
    <property type="evidence" value="ECO:0007669"/>
    <property type="project" value="InterPro"/>
</dbReference>
<dbReference type="PANTHER" id="PTHR32089:SF112">
    <property type="entry name" value="LYSOZYME-LIKE PROTEIN-RELATED"/>
    <property type="match status" value="1"/>
</dbReference>
<keyword evidence="1 3" id="KW-0807">Transducer</keyword>
<accession>A0A160JDR2</accession>
<dbReference type="PROSITE" id="PS50111">
    <property type="entry name" value="CHEMOTAXIS_TRANSDUC_2"/>
    <property type="match status" value="1"/>
</dbReference>
<evidence type="ECO:0000256" key="4">
    <source>
        <dbReference type="SAM" id="Coils"/>
    </source>
</evidence>
<keyword evidence="4" id="KW-0175">Coiled coil</keyword>
<evidence type="ECO:0000313" key="9">
    <source>
        <dbReference type="Proteomes" id="UP000077405"/>
    </source>
</evidence>
<feature type="domain" description="HAMP" evidence="7">
    <location>
        <begin position="210"/>
        <end position="262"/>
    </location>
</feature>
<evidence type="ECO:0000256" key="2">
    <source>
        <dbReference type="ARBA" id="ARBA00029447"/>
    </source>
</evidence>
<keyword evidence="5" id="KW-0472">Membrane</keyword>
<dbReference type="EMBL" id="CP015285">
    <property type="protein sequence ID" value="ANC90883.2"/>
    <property type="molecule type" value="Genomic_DNA"/>
</dbReference>
<evidence type="ECO:0000256" key="5">
    <source>
        <dbReference type="SAM" id="Phobius"/>
    </source>
</evidence>
<organism evidence="8 9">
    <name type="scientific">Azospirillum humicireducens</name>
    <dbReference type="NCBI Taxonomy" id="1226968"/>
    <lineage>
        <taxon>Bacteria</taxon>
        <taxon>Pseudomonadati</taxon>
        <taxon>Pseudomonadota</taxon>
        <taxon>Alphaproteobacteria</taxon>
        <taxon>Rhodospirillales</taxon>
        <taxon>Azospirillaceae</taxon>
        <taxon>Azospirillum</taxon>
    </lineage>
</organism>
<evidence type="ECO:0008006" key="10">
    <source>
        <dbReference type="Google" id="ProtNLM"/>
    </source>
</evidence>
<evidence type="ECO:0000256" key="1">
    <source>
        <dbReference type="ARBA" id="ARBA00023224"/>
    </source>
</evidence>
<dbReference type="InterPro" id="IPR004089">
    <property type="entry name" value="MCPsignal_dom"/>
</dbReference>
<dbReference type="InterPro" id="IPR004090">
    <property type="entry name" value="Chemotax_Me-accpt_rcpt"/>
</dbReference>
<dbReference type="GO" id="GO:0006935">
    <property type="term" value="P:chemotaxis"/>
    <property type="evidence" value="ECO:0007669"/>
    <property type="project" value="InterPro"/>
</dbReference>
<dbReference type="Gene3D" id="1.10.287.950">
    <property type="entry name" value="Methyl-accepting chemotaxis protein"/>
    <property type="match status" value="1"/>
</dbReference>